<comment type="function">
    <text evidence="1">Binds to DNA and alters its conformation. May be involved in regulation of gene expression, nucleoid organization and DNA protection.</text>
</comment>
<sequence>MADFLNMMKKAQEMQAKMQQMQAELGNLVVEGQSGGGLVKVSLSGKGELKGLKIDPSLLKADEGEILEDLIVAAHADAKSKAEVEMNSRMQEVTAGLPLPPGMKFPF</sequence>
<dbReference type="InterPro" id="IPR036894">
    <property type="entry name" value="YbaB-like_sf"/>
</dbReference>
<dbReference type="GO" id="GO:0005829">
    <property type="term" value="C:cytosol"/>
    <property type="evidence" value="ECO:0007669"/>
    <property type="project" value="TreeGrafter"/>
</dbReference>
<dbReference type="GO" id="GO:0003677">
    <property type="term" value="F:DNA binding"/>
    <property type="evidence" value="ECO:0007669"/>
    <property type="project" value="UniProtKB-UniRule"/>
</dbReference>
<name>A0A5B9DL95_9HYPH</name>
<dbReference type="SUPFAM" id="SSF82607">
    <property type="entry name" value="YbaB-like"/>
    <property type="match status" value="1"/>
</dbReference>
<keyword evidence="1" id="KW-0963">Cytoplasm</keyword>
<organism evidence="2 3">
    <name type="scientific">Paradevosia tibetensis</name>
    <dbReference type="NCBI Taxonomy" id="1447062"/>
    <lineage>
        <taxon>Bacteria</taxon>
        <taxon>Pseudomonadati</taxon>
        <taxon>Pseudomonadota</taxon>
        <taxon>Alphaproteobacteria</taxon>
        <taxon>Hyphomicrobiales</taxon>
        <taxon>Devosiaceae</taxon>
        <taxon>Paradevosia</taxon>
    </lineage>
</organism>
<dbReference type="PIRSF" id="PIRSF004555">
    <property type="entry name" value="UCP004555"/>
    <property type="match status" value="1"/>
</dbReference>
<dbReference type="KEGG" id="yti:FNA67_02745"/>
<dbReference type="RefSeq" id="WP_049707624.1">
    <property type="nucleotide sequence ID" value="NZ_BMFM01000001.1"/>
</dbReference>
<dbReference type="OrthoDB" id="9803080at2"/>
<comment type="subunit">
    <text evidence="1">Homodimer.</text>
</comment>
<dbReference type="AlphaFoldDB" id="A0A5B9DL95"/>
<dbReference type="Pfam" id="PF02575">
    <property type="entry name" value="YbaB_DNA_bd"/>
    <property type="match status" value="1"/>
</dbReference>
<dbReference type="HAMAP" id="MF_00274">
    <property type="entry name" value="DNA_YbaB_EbfC"/>
    <property type="match status" value="1"/>
</dbReference>
<dbReference type="PANTHER" id="PTHR33449:SF1">
    <property type="entry name" value="NUCLEOID-ASSOCIATED PROTEIN YBAB"/>
    <property type="match status" value="1"/>
</dbReference>
<keyword evidence="1" id="KW-0238">DNA-binding</keyword>
<dbReference type="GO" id="GO:0043590">
    <property type="term" value="C:bacterial nucleoid"/>
    <property type="evidence" value="ECO:0007669"/>
    <property type="project" value="UniProtKB-UniRule"/>
</dbReference>
<proteinExistence type="inferred from homology"/>
<dbReference type="Proteomes" id="UP000321062">
    <property type="component" value="Chromosome"/>
</dbReference>
<gene>
    <name evidence="2" type="ORF">FNA67_02745</name>
</gene>
<comment type="subcellular location">
    <subcellularLocation>
        <location evidence="1">Cytoplasm</location>
        <location evidence="1">Nucleoid</location>
    </subcellularLocation>
</comment>
<dbReference type="Gene3D" id="3.30.1310.10">
    <property type="entry name" value="Nucleoid-associated protein YbaB-like domain"/>
    <property type="match status" value="1"/>
</dbReference>
<dbReference type="InterPro" id="IPR004401">
    <property type="entry name" value="YbaB/EbfC"/>
</dbReference>
<protein>
    <recommendedName>
        <fullName evidence="1">Nucleoid-associated protein FNA67_02745</fullName>
    </recommendedName>
</protein>
<accession>A0A5B9DL95</accession>
<dbReference type="NCBIfam" id="TIGR00103">
    <property type="entry name" value="DNA_YbaB_EbfC"/>
    <property type="match status" value="1"/>
</dbReference>
<keyword evidence="3" id="KW-1185">Reference proteome</keyword>
<dbReference type="PANTHER" id="PTHR33449">
    <property type="entry name" value="NUCLEOID-ASSOCIATED PROTEIN YBAB"/>
    <property type="match status" value="1"/>
</dbReference>
<comment type="similarity">
    <text evidence="1">Belongs to the YbaB/EbfC family.</text>
</comment>
<evidence type="ECO:0000313" key="2">
    <source>
        <dbReference type="EMBL" id="QEE19158.1"/>
    </source>
</evidence>
<evidence type="ECO:0000313" key="3">
    <source>
        <dbReference type="Proteomes" id="UP000321062"/>
    </source>
</evidence>
<reference evidence="2 3" key="1">
    <citation type="journal article" date="2015" name="Int. J. Syst. Evol. Microbiol.">
        <title>Youhaiella tibetensis gen. nov., sp. nov., isolated from subsurface sediment.</title>
        <authorList>
            <person name="Wang Y.X."/>
            <person name="Huang F.Q."/>
            <person name="Nogi Y."/>
            <person name="Pang S.J."/>
            <person name="Wang P.K."/>
            <person name="Lv J."/>
        </authorList>
    </citation>
    <scope>NUCLEOTIDE SEQUENCE [LARGE SCALE GENOMIC DNA]</scope>
    <source>
        <strain evidence="3">fig4</strain>
    </source>
</reference>
<evidence type="ECO:0000256" key="1">
    <source>
        <dbReference type="HAMAP-Rule" id="MF_00274"/>
    </source>
</evidence>
<dbReference type="EMBL" id="CP041690">
    <property type="protein sequence ID" value="QEE19158.1"/>
    <property type="molecule type" value="Genomic_DNA"/>
</dbReference>